<evidence type="ECO:0000313" key="6">
    <source>
        <dbReference type="Proteomes" id="UP000683246"/>
    </source>
</evidence>
<dbReference type="PANTHER" id="PTHR37299:SF3">
    <property type="entry name" value="STAGE 0 SPORULATION PROTEIN A HOMOLOG"/>
    <property type="match status" value="1"/>
</dbReference>
<reference evidence="5" key="1">
    <citation type="submission" date="2020-07" db="EMBL/GenBank/DDBJ databases">
        <title>Vallitalea pronyensis genome.</title>
        <authorList>
            <person name="Postec A."/>
        </authorList>
    </citation>
    <scope>NUCLEOTIDE SEQUENCE</scope>
    <source>
        <strain evidence="5">FatNI3</strain>
    </source>
</reference>
<dbReference type="AlphaFoldDB" id="A0A8J8SIM5"/>
<evidence type="ECO:0000256" key="3">
    <source>
        <dbReference type="ARBA" id="ARBA00023159"/>
    </source>
</evidence>
<accession>A0A8J8SIM5</accession>
<dbReference type="PANTHER" id="PTHR37299">
    <property type="entry name" value="TRANSCRIPTIONAL REGULATOR-RELATED"/>
    <property type="match status" value="1"/>
</dbReference>
<dbReference type="InterPro" id="IPR007492">
    <property type="entry name" value="LytTR_DNA-bd_dom"/>
</dbReference>
<keyword evidence="6" id="KW-1185">Reference proteome</keyword>
<dbReference type="GO" id="GO:0000156">
    <property type="term" value="F:phosphorelay response regulator activity"/>
    <property type="evidence" value="ECO:0007669"/>
    <property type="project" value="InterPro"/>
</dbReference>
<sequence length="245" mass="28554">MINVVLCDNSTSYMEKLKISIQEIIDYNGYNMHVAMLTTKTSQVLKYVEVKDGITLYILDVVYPGNKLLGLQLAKTLRQENRNAYIVFNTYDTSMIHQVVKGLIRPAGFFTKPIDRDDLIILLGDIYRDYLNLQGDRDEIFHVNIGASIYKLPYHHILYFESFQKKIYLHTHNQRIGFYESLANLKGRLSFDFLRCHRSYLVNVNKIKTVSFTEMILVMENGAKIDVSRTYKQALKSRMEILDIC</sequence>
<name>A0A8J8SIM5_9FIRM</name>
<dbReference type="SMART" id="SM00850">
    <property type="entry name" value="LytTR"/>
    <property type="match status" value="1"/>
</dbReference>
<evidence type="ECO:0000256" key="2">
    <source>
        <dbReference type="ARBA" id="ARBA00023012"/>
    </source>
</evidence>
<evidence type="ECO:0000256" key="1">
    <source>
        <dbReference type="ARBA" id="ARBA00022490"/>
    </source>
</evidence>
<dbReference type="EMBL" id="CP058649">
    <property type="protein sequence ID" value="QUI25090.1"/>
    <property type="molecule type" value="Genomic_DNA"/>
</dbReference>
<feature type="domain" description="HTH LytTR-type" evidence="4">
    <location>
        <begin position="141"/>
        <end position="241"/>
    </location>
</feature>
<dbReference type="Pfam" id="PF04397">
    <property type="entry name" value="LytTR"/>
    <property type="match status" value="1"/>
</dbReference>
<dbReference type="Gene3D" id="3.40.50.2300">
    <property type="match status" value="1"/>
</dbReference>
<dbReference type="Gene3D" id="2.40.50.1020">
    <property type="entry name" value="LytTr DNA-binding domain"/>
    <property type="match status" value="1"/>
</dbReference>
<dbReference type="InterPro" id="IPR046947">
    <property type="entry name" value="LytR-like"/>
</dbReference>
<evidence type="ECO:0000313" key="5">
    <source>
        <dbReference type="EMBL" id="QUI25090.1"/>
    </source>
</evidence>
<dbReference type="PROSITE" id="PS50930">
    <property type="entry name" value="HTH_LYTTR"/>
    <property type="match status" value="1"/>
</dbReference>
<dbReference type="GO" id="GO:0003677">
    <property type="term" value="F:DNA binding"/>
    <property type="evidence" value="ECO:0007669"/>
    <property type="project" value="InterPro"/>
</dbReference>
<dbReference type="RefSeq" id="WP_212695789.1">
    <property type="nucleotide sequence ID" value="NZ_CP058649.1"/>
</dbReference>
<keyword evidence="3" id="KW-0010">Activator</keyword>
<dbReference type="KEGG" id="vpy:HZI73_23565"/>
<proteinExistence type="predicted"/>
<keyword evidence="1" id="KW-0963">Cytoplasm</keyword>
<protein>
    <submittedName>
        <fullName evidence="5">Response regulator transcription factor</fullName>
    </submittedName>
</protein>
<dbReference type="SUPFAM" id="SSF52172">
    <property type="entry name" value="CheY-like"/>
    <property type="match status" value="1"/>
</dbReference>
<dbReference type="InterPro" id="IPR011006">
    <property type="entry name" value="CheY-like_superfamily"/>
</dbReference>
<organism evidence="5 6">
    <name type="scientific">Vallitalea pronyensis</name>
    <dbReference type="NCBI Taxonomy" id="1348613"/>
    <lineage>
        <taxon>Bacteria</taxon>
        <taxon>Bacillati</taxon>
        <taxon>Bacillota</taxon>
        <taxon>Clostridia</taxon>
        <taxon>Lachnospirales</taxon>
        <taxon>Vallitaleaceae</taxon>
        <taxon>Vallitalea</taxon>
    </lineage>
</organism>
<dbReference type="Proteomes" id="UP000683246">
    <property type="component" value="Chromosome"/>
</dbReference>
<keyword evidence="2" id="KW-0902">Two-component regulatory system</keyword>
<gene>
    <name evidence="5" type="ORF">HZI73_23565</name>
</gene>
<evidence type="ECO:0000259" key="4">
    <source>
        <dbReference type="PROSITE" id="PS50930"/>
    </source>
</evidence>